<dbReference type="InterPro" id="IPR036163">
    <property type="entry name" value="HMA_dom_sf"/>
</dbReference>
<feature type="compositionally biased region" description="Basic and acidic residues" evidence="1">
    <location>
        <begin position="348"/>
        <end position="360"/>
    </location>
</feature>
<feature type="compositionally biased region" description="Basic and acidic residues" evidence="1">
    <location>
        <begin position="328"/>
        <end position="339"/>
    </location>
</feature>
<dbReference type="SUPFAM" id="SSF55008">
    <property type="entry name" value="HMA, heavy metal-associated domain"/>
    <property type="match status" value="1"/>
</dbReference>
<dbReference type="Gene3D" id="3.30.70.100">
    <property type="match status" value="1"/>
</dbReference>
<protein>
    <recommendedName>
        <fullName evidence="4">HMA domain-containing protein</fullName>
    </recommendedName>
</protein>
<feature type="non-terminal residue" evidence="2">
    <location>
        <position position="360"/>
    </location>
</feature>
<organism evidence="2 3">
    <name type="scientific">Thalassiosira oceanica</name>
    <name type="common">Marine diatom</name>
    <dbReference type="NCBI Taxonomy" id="159749"/>
    <lineage>
        <taxon>Eukaryota</taxon>
        <taxon>Sar</taxon>
        <taxon>Stramenopiles</taxon>
        <taxon>Ochrophyta</taxon>
        <taxon>Bacillariophyta</taxon>
        <taxon>Coscinodiscophyceae</taxon>
        <taxon>Thalassiosirophycidae</taxon>
        <taxon>Thalassiosirales</taxon>
        <taxon>Thalassiosiraceae</taxon>
        <taxon>Thalassiosira</taxon>
    </lineage>
</organism>
<feature type="compositionally biased region" description="Basic and acidic residues" evidence="1">
    <location>
        <begin position="193"/>
        <end position="206"/>
    </location>
</feature>
<evidence type="ECO:0000256" key="1">
    <source>
        <dbReference type="SAM" id="MobiDB-lite"/>
    </source>
</evidence>
<reference evidence="2 3" key="1">
    <citation type="journal article" date="2012" name="Genome Biol.">
        <title>Genome and low-iron response of an oceanic diatom adapted to chronic iron limitation.</title>
        <authorList>
            <person name="Lommer M."/>
            <person name="Specht M."/>
            <person name="Roy A.S."/>
            <person name="Kraemer L."/>
            <person name="Andreson R."/>
            <person name="Gutowska M.A."/>
            <person name="Wolf J."/>
            <person name="Bergner S.V."/>
            <person name="Schilhabel M.B."/>
            <person name="Klostermeier U.C."/>
            <person name="Beiko R.G."/>
            <person name="Rosenstiel P."/>
            <person name="Hippler M."/>
            <person name="Laroche J."/>
        </authorList>
    </citation>
    <scope>NUCLEOTIDE SEQUENCE [LARGE SCALE GENOMIC DNA]</scope>
    <source>
        <strain evidence="2 3">CCMP1005</strain>
    </source>
</reference>
<sequence>MRTGLCISPDYNLCTLKYLFPPDDHLLRHDGKQPKKSTPASLLSPQVKSIVEPLEGVISVRVAPTTKTAYVEHDVDSISASDIEAALNAESFGATTKVDGADGLGGPTSIPTDVYVTSSFSIGRASRRALSGFQSALAERRKGGEIRDVRVLGGGSSRSTTTLTTSRRRASWGRWGATCPSRSSRTGAPGARGRWDRSAPGREEGTATRGPTIRPLGGSVDRRPVGRPLARLYGVVLPPPRPGQVRRSPLRGRRSAAGGRQGAEDGDAGTARRELPHVPRGRGGRGPGGVHGGRRRDVPVRDQRGPRGQGHGQGEGRAQRHRAAQARDGQHREPGDEGPSRGAGVSRGRGDDRERPPGRQ</sequence>
<evidence type="ECO:0000313" key="3">
    <source>
        <dbReference type="Proteomes" id="UP000266841"/>
    </source>
</evidence>
<gene>
    <name evidence="2" type="ORF">THAOC_02200</name>
</gene>
<comment type="caution">
    <text evidence="2">The sequence shown here is derived from an EMBL/GenBank/DDBJ whole genome shotgun (WGS) entry which is preliminary data.</text>
</comment>
<feature type="region of interest" description="Disordered" evidence="1">
    <location>
        <begin position="150"/>
        <end position="360"/>
    </location>
</feature>
<proteinExistence type="predicted"/>
<dbReference type="GO" id="GO:0046872">
    <property type="term" value="F:metal ion binding"/>
    <property type="evidence" value="ECO:0007669"/>
    <property type="project" value="InterPro"/>
</dbReference>
<dbReference type="Proteomes" id="UP000266841">
    <property type="component" value="Unassembled WGS sequence"/>
</dbReference>
<dbReference type="EMBL" id="AGNL01002564">
    <property type="protein sequence ID" value="EJK76056.1"/>
    <property type="molecule type" value="Genomic_DNA"/>
</dbReference>
<dbReference type="AlphaFoldDB" id="K0TMB5"/>
<feature type="compositionally biased region" description="Basic and acidic residues" evidence="1">
    <location>
        <begin position="295"/>
        <end position="305"/>
    </location>
</feature>
<accession>K0TMB5</accession>
<name>K0TMB5_THAOC</name>
<evidence type="ECO:0008006" key="4">
    <source>
        <dbReference type="Google" id="ProtNLM"/>
    </source>
</evidence>
<keyword evidence="3" id="KW-1185">Reference proteome</keyword>
<evidence type="ECO:0000313" key="2">
    <source>
        <dbReference type="EMBL" id="EJK76056.1"/>
    </source>
</evidence>